<organism evidence="2 3">
    <name type="scientific">Polyrhizophydium stewartii</name>
    <dbReference type="NCBI Taxonomy" id="2732419"/>
    <lineage>
        <taxon>Eukaryota</taxon>
        <taxon>Fungi</taxon>
        <taxon>Fungi incertae sedis</taxon>
        <taxon>Chytridiomycota</taxon>
        <taxon>Chytridiomycota incertae sedis</taxon>
        <taxon>Chytridiomycetes</taxon>
        <taxon>Rhizophydiales</taxon>
        <taxon>Rhizophydiales incertae sedis</taxon>
        <taxon>Polyrhizophydium</taxon>
    </lineage>
</organism>
<evidence type="ECO:0000313" key="2">
    <source>
        <dbReference type="EMBL" id="KAL2912966.1"/>
    </source>
</evidence>
<comment type="caution">
    <text evidence="2">The sequence shown here is derived from an EMBL/GenBank/DDBJ whole genome shotgun (WGS) entry which is preliminary data.</text>
</comment>
<dbReference type="Pfam" id="PF04707">
    <property type="entry name" value="PRELI"/>
    <property type="match status" value="1"/>
</dbReference>
<accession>A0ABR4N0B6</accession>
<dbReference type="PROSITE" id="PS50904">
    <property type="entry name" value="PRELI_MSF1"/>
    <property type="match status" value="1"/>
</dbReference>
<gene>
    <name evidence="2" type="ORF">HK105_207532</name>
</gene>
<dbReference type="InterPro" id="IPR037365">
    <property type="entry name" value="Slowmo/Ups"/>
</dbReference>
<evidence type="ECO:0000313" key="3">
    <source>
        <dbReference type="Proteomes" id="UP001527925"/>
    </source>
</evidence>
<dbReference type="InterPro" id="IPR006797">
    <property type="entry name" value="PRELI/MSF1_dom"/>
</dbReference>
<dbReference type="Proteomes" id="UP001527925">
    <property type="component" value="Unassembled WGS sequence"/>
</dbReference>
<reference evidence="2 3" key="1">
    <citation type="submission" date="2023-09" db="EMBL/GenBank/DDBJ databases">
        <title>Pangenome analysis of Batrachochytrium dendrobatidis and related Chytrids.</title>
        <authorList>
            <person name="Yacoub M.N."/>
            <person name="Stajich J.E."/>
            <person name="James T.Y."/>
        </authorList>
    </citation>
    <scope>NUCLEOTIDE SEQUENCE [LARGE SCALE GENOMIC DNA]</scope>
    <source>
        <strain evidence="2 3">JEL0888</strain>
    </source>
</reference>
<dbReference type="EMBL" id="JADGIZ020000054">
    <property type="protein sequence ID" value="KAL2912966.1"/>
    <property type="molecule type" value="Genomic_DNA"/>
</dbReference>
<evidence type="ECO:0000259" key="1">
    <source>
        <dbReference type="PROSITE" id="PS50904"/>
    </source>
</evidence>
<protein>
    <recommendedName>
        <fullName evidence="1">PRELI/MSF1 domain-containing protein</fullName>
    </recommendedName>
</protein>
<keyword evidence="3" id="KW-1185">Reference proteome</keyword>
<sequence>MGLFEVHWTYCHPWGLLTSANFQKYPNEHASHVLSVDTLERTVDPATGVISSTRLLRCKQALPSVIRRLGFNVSDEAFFLETSTLDPTTQIYTAKTVNLSLRSLFTAEETCVFKPDPQNPLQHTRFSQRAEITTVGALSLFSRLVEDAAVNRFKANAAKGRQGLESVIQAVIAEAQSVEARVAGGLKESLEGLASGLGTGAPGRM</sequence>
<proteinExistence type="predicted"/>
<name>A0ABR4N0B6_9FUNG</name>
<feature type="domain" description="PRELI/MSF1" evidence="1">
    <location>
        <begin position="1"/>
        <end position="176"/>
    </location>
</feature>
<dbReference type="PANTHER" id="PTHR11158">
    <property type="entry name" value="MSF1/PX19 RELATED"/>
    <property type="match status" value="1"/>
</dbReference>